<protein>
    <submittedName>
        <fullName evidence="1">Uncharacterized protein</fullName>
    </submittedName>
</protein>
<accession>A0A6P2RGN5</accession>
<evidence type="ECO:0000313" key="2">
    <source>
        <dbReference type="Proteomes" id="UP000494170"/>
    </source>
</evidence>
<dbReference type="AlphaFoldDB" id="A0A6P2RGN5"/>
<name>A0A6P2RGN5_BURL3</name>
<sequence>MANISQPAQGLAKVLNRLPRSSVLRTPDESGQTYEDITFPPMGVIPQEPWRTSSPGSGKLVIANHPMSVTRYGFLGAGPIPRGRQLSASGGTDFEVNYVPDNRYLLEAPILSIRHNVCPQRGLVLVRARDP</sequence>
<gene>
    <name evidence="1" type="ORF">BLA6863_06685</name>
</gene>
<organism evidence="1 2">
    <name type="scientific">Burkholderia lata (strain ATCC 17760 / DSM 23089 / LMG 22485 / NCIMB 9086 / R18194 / 383)</name>
    <dbReference type="NCBI Taxonomy" id="482957"/>
    <lineage>
        <taxon>Bacteria</taxon>
        <taxon>Pseudomonadati</taxon>
        <taxon>Pseudomonadota</taxon>
        <taxon>Betaproteobacteria</taxon>
        <taxon>Burkholderiales</taxon>
        <taxon>Burkholderiaceae</taxon>
        <taxon>Burkholderia</taxon>
        <taxon>Burkholderia cepacia complex</taxon>
    </lineage>
</organism>
<reference evidence="1 2" key="1">
    <citation type="submission" date="2019-09" db="EMBL/GenBank/DDBJ databases">
        <authorList>
            <person name="Depoorter E."/>
        </authorList>
    </citation>
    <scope>NUCLEOTIDE SEQUENCE [LARGE SCALE GENOMIC DNA]</scope>
    <source>
        <strain evidence="1">LMG 6863</strain>
    </source>
</reference>
<evidence type="ECO:0000313" key="1">
    <source>
        <dbReference type="EMBL" id="VWC35752.1"/>
    </source>
</evidence>
<dbReference type="Proteomes" id="UP000494170">
    <property type="component" value="Unassembled WGS sequence"/>
</dbReference>
<dbReference type="EMBL" id="CABVPY010000070">
    <property type="protein sequence ID" value="VWC35752.1"/>
    <property type="molecule type" value="Genomic_DNA"/>
</dbReference>
<proteinExistence type="predicted"/>